<feature type="transmembrane region" description="Helical" evidence="10">
    <location>
        <begin position="269"/>
        <end position="299"/>
    </location>
</feature>
<dbReference type="GO" id="GO:0000139">
    <property type="term" value="C:Golgi membrane"/>
    <property type="evidence" value="ECO:0007669"/>
    <property type="project" value="UniProtKB-SubCell"/>
</dbReference>
<dbReference type="GO" id="GO:0032366">
    <property type="term" value="P:intracellular sterol transport"/>
    <property type="evidence" value="ECO:0007669"/>
    <property type="project" value="UniProtKB-UniRule"/>
</dbReference>
<evidence type="ECO:0000256" key="6">
    <source>
        <dbReference type="ARBA" id="ARBA00022989"/>
    </source>
</evidence>
<proteinExistence type="inferred from homology"/>
<keyword evidence="9 10" id="KW-0472">Membrane</keyword>
<dbReference type="PANTHER" id="PTHR14467">
    <property type="entry name" value="ARV1"/>
    <property type="match status" value="1"/>
</dbReference>
<feature type="transmembrane region" description="Helical" evidence="10">
    <location>
        <begin position="161"/>
        <end position="180"/>
    </location>
</feature>
<accession>A0AAF0F106</accession>
<evidence type="ECO:0000256" key="9">
    <source>
        <dbReference type="ARBA" id="ARBA00023136"/>
    </source>
</evidence>
<dbReference type="PANTHER" id="PTHR14467:SF0">
    <property type="entry name" value="PROTEIN ARV1"/>
    <property type="match status" value="1"/>
</dbReference>
<comment type="function">
    <text evidence="10">Mediator of sterol homeostasis involved in sterol uptake, trafficking and distribution into membranes.</text>
</comment>
<evidence type="ECO:0000256" key="10">
    <source>
        <dbReference type="RuleBase" id="RU368065"/>
    </source>
</evidence>
<comment type="subcellular location">
    <subcellularLocation>
        <location evidence="1 10">Endoplasmic reticulum membrane</location>
        <topology evidence="1 10">Multi-pass membrane protein</topology>
    </subcellularLocation>
    <subcellularLocation>
        <location evidence="10">Golgi apparatus membrane</location>
        <topology evidence="10">Multi-pass membrane protein</topology>
    </subcellularLocation>
</comment>
<dbReference type="RefSeq" id="XP_060121419.1">
    <property type="nucleotide sequence ID" value="XM_060265436.1"/>
</dbReference>
<feature type="transmembrane region" description="Helical" evidence="10">
    <location>
        <begin position="192"/>
        <end position="216"/>
    </location>
</feature>
<comment type="function">
    <text evidence="10">Regulates also the sphingolipid metabolism.</text>
</comment>
<evidence type="ECO:0000313" key="12">
    <source>
        <dbReference type="Proteomes" id="UP001217754"/>
    </source>
</evidence>
<keyword evidence="10" id="KW-0333">Golgi apparatus</keyword>
<dbReference type="GO" id="GO:0016125">
    <property type="term" value="P:sterol metabolic process"/>
    <property type="evidence" value="ECO:0007669"/>
    <property type="project" value="UniProtKB-UniRule"/>
</dbReference>
<evidence type="ECO:0000313" key="11">
    <source>
        <dbReference type="EMBL" id="WFD38522.1"/>
    </source>
</evidence>
<keyword evidence="8 10" id="KW-0443">Lipid metabolism</keyword>
<gene>
    <name evidence="11" type="primary">ARV1</name>
    <name evidence="11" type="ORF">MJAP1_001478</name>
</gene>
<reference evidence="11" key="1">
    <citation type="submission" date="2023-03" db="EMBL/GenBank/DDBJ databases">
        <title>Mating type loci evolution in Malassezia.</title>
        <authorList>
            <person name="Coelho M.A."/>
        </authorList>
    </citation>
    <scope>NUCLEOTIDE SEQUENCE</scope>
    <source>
        <strain evidence="11">CBS 9431</strain>
    </source>
</reference>
<keyword evidence="12" id="KW-1185">Reference proteome</keyword>
<evidence type="ECO:0000256" key="7">
    <source>
        <dbReference type="ARBA" id="ARBA00023055"/>
    </source>
</evidence>
<evidence type="ECO:0000256" key="5">
    <source>
        <dbReference type="ARBA" id="ARBA00022824"/>
    </source>
</evidence>
<dbReference type="GO" id="GO:0006665">
    <property type="term" value="P:sphingolipid metabolic process"/>
    <property type="evidence" value="ECO:0007669"/>
    <property type="project" value="UniProtKB-UniRule"/>
</dbReference>
<evidence type="ECO:0000256" key="2">
    <source>
        <dbReference type="ARBA" id="ARBA00009187"/>
    </source>
</evidence>
<evidence type="ECO:0000256" key="1">
    <source>
        <dbReference type="ARBA" id="ARBA00004477"/>
    </source>
</evidence>
<dbReference type="GO" id="GO:0005789">
    <property type="term" value="C:endoplasmic reticulum membrane"/>
    <property type="evidence" value="ECO:0007669"/>
    <property type="project" value="UniProtKB-SubCell"/>
</dbReference>
<dbReference type="Proteomes" id="UP001217754">
    <property type="component" value="Chromosome 2"/>
</dbReference>
<name>A0AAF0F106_9BASI</name>
<dbReference type="GO" id="GO:0097036">
    <property type="term" value="P:regulation of plasma membrane sterol distribution"/>
    <property type="evidence" value="ECO:0007669"/>
    <property type="project" value="UniProtKB-UniRule"/>
</dbReference>
<keyword evidence="5 10" id="KW-0256">Endoplasmic reticulum</keyword>
<protein>
    <recommendedName>
        <fullName evidence="10">Protein ARV</fullName>
    </recommendedName>
</protein>
<comment type="similarity">
    <text evidence="2 10">Belongs to the ARV1 family.</text>
</comment>
<keyword evidence="10" id="KW-0746">Sphingolipid metabolism</keyword>
<sequence>MPVCVHCARPTPALLATFGSGHVVLTRCGYDAKGSEGCARLADPYFEHGSTILFIDLILSKPRVYRHILYNRGRSGLDSHAQSGALPKFWAHVRHFLAFVLVESYLRWFSVHPYAVARDHVPILFPRDYRRPWAWLAALAPYLAPSLHSTMRVFFATLIEMVLLHTAVVGLSYVLCRLWAQRSTRHAQLYRWYMPSVALLFSNISTLLLLSFVLVWDSRLPADGRAQQAARMDLSQWIGVAHDAQQHPWLAPLAAAAREWNTEWLVRNLIGGMSAGVALGVVLPVHPLAGALVMLLGLLTQAATRHHIVHLPGSHSATFLMQHGPVESQRAIAAYCQA</sequence>
<keyword evidence="7 10" id="KW-0445">Lipid transport</keyword>
<dbReference type="InterPro" id="IPR007290">
    <property type="entry name" value="Arv1"/>
</dbReference>
<organism evidence="11 12">
    <name type="scientific">Malassezia japonica</name>
    <dbReference type="NCBI Taxonomy" id="223818"/>
    <lineage>
        <taxon>Eukaryota</taxon>
        <taxon>Fungi</taxon>
        <taxon>Dikarya</taxon>
        <taxon>Basidiomycota</taxon>
        <taxon>Ustilaginomycotina</taxon>
        <taxon>Malasseziomycetes</taxon>
        <taxon>Malasseziales</taxon>
        <taxon>Malasseziaceae</taxon>
        <taxon>Malassezia</taxon>
    </lineage>
</organism>
<dbReference type="GeneID" id="85225127"/>
<keyword evidence="4 10" id="KW-0812">Transmembrane</keyword>
<dbReference type="GO" id="GO:0032541">
    <property type="term" value="C:cortical endoplasmic reticulum"/>
    <property type="evidence" value="ECO:0007669"/>
    <property type="project" value="TreeGrafter"/>
</dbReference>
<evidence type="ECO:0000256" key="3">
    <source>
        <dbReference type="ARBA" id="ARBA00022448"/>
    </source>
</evidence>
<dbReference type="EMBL" id="CP119959">
    <property type="protein sequence ID" value="WFD38522.1"/>
    <property type="molecule type" value="Genomic_DNA"/>
</dbReference>
<dbReference type="AlphaFoldDB" id="A0AAF0F106"/>
<dbReference type="Pfam" id="PF04161">
    <property type="entry name" value="Arv1"/>
    <property type="match status" value="1"/>
</dbReference>
<evidence type="ECO:0000256" key="4">
    <source>
        <dbReference type="ARBA" id="ARBA00022692"/>
    </source>
</evidence>
<evidence type="ECO:0000256" key="8">
    <source>
        <dbReference type="ARBA" id="ARBA00023098"/>
    </source>
</evidence>
<keyword evidence="6 10" id="KW-1133">Transmembrane helix</keyword>
<keyword evidence="3 10" id="KW-0813">Transport</keyword>